<evidence type="ECO:0000313" key="6">
    <source>
        <dbReference type="Proteomes" id="UP000799770"/>
    </source>
</evidence>
<protein>
    <submittedName>
        <fullName evidence="5">Major royal jelly protein-domain-containing protein</fullName>
    </submittedName>
</protein>
<reference evidence="5" key="1">
    <citation type="journal article" date="2020" name="Stud. Mycol.">
        <title>101 Dothideomycetes genomes: a test case for predicting lifestyles and emergence of pathogens.</title>
        <authorList>
            <person name="Haridas S."/>
            <person name="Albert R."/>
            <person name="Binder M."/>
            <person name="Bloem J."/>
            <person name="Labutti K."/>
            <person name="Salamov A."/>
            <person name="Andreopoulos B."/>
            <person name="Baker S."/>
            <person name="Barry K."/>
            <person name="Bills G."/>
            <person name="Bluhm B."/>
            <person name="Cannon C."/>
            <person name="Castanera R."/>
            <person name="Culley D."/>
            <person name="Daum C."/>
            <person name="Ezra D."/>
            <person name="Gonzalez J."/>
            <person name="Henrissat B."/>
            <person name="Kuo A."/>
            <person name="Liang C."/>
            <person name="Lipzen A."/>
            <person name="Lutzoni F."/>
            <person name="Magnuson J."/>
            <person name="Mondo S."/>
            <person name="Nolan M."/>
            <person name="Ohm R."/>
            <person name="Pangilinan J."/>
            <person name="Park H.-J."/>
            <person name="Ramirez L."/>
            <person name="Alfaro M."/>
            <person name="Sun H."/>
            <person name="Tritt A."/>
            <person name="Yoshinaga Y."/>
            <person name="Zwiers L.-H."/>
            <person name="Turgeon B."/>
            <person name="Goodwin S."/>
            <person name="Spatafora J."/>
            <person name="Crous P."/>
            <person name="Grigoriev I."/>
        </authorList>
    </citation>
    <scope>NUCLEOTIDE SEQUENCE</scope>
    <source>
        <strain evidence="5">CBS 627.86</strain>
    </source>
</reference>
<dbReference type="Proteomes" id="UP000799770">
    <property type="component" value="Unassembled WGS sequence"/>
</dbReference>
<dbReference type="GO" id="GO:0005576">
    <property type="term" value="C:extracellular region"/>
    <property type="evidence" value="ECO:0007669"/>
    <property type="project" value="UniProtKB-SubCell"/>
</dbReference>
<dbReference type="OrthoDB" id="7776143at2759"/>
<evidence type="ECO:0000313" key="5">
    <source>
        <dbReference type="EMBL" id="KAF2107972.1"/>
    </source>
</evidence>
<proteinExistence type="inferred from homology"/>
<dbReference type="Pfam" id="PF03022">
    <property type="entry name" value="MRJP"/>
    <property type="match status" value="1"/>
</dbReference>
<keyword evidence="3" id="KW-0964">Secreted</keyword>
<dbReference type="AlphaFoldDB" id="A0A6A5YLJ7"/>
<evidence type="ECO:0000256" key="2">
    <source>
        <dbReference type="ARBA" id="ARBA00009127"/>
    </source>
</evidence>
<comment type="subcellular location">
    <subcellularLocation>
        <location evidence="1">Secreted</location>
    </subcellularLocation>
</comment>
<feature type="chain" id="PRO_5025357660" evidence="4">
    <location>
        <begin position="16"/>
        <end position="432"/>
    </location>
</feature>
<evidence type="ECO:0000256" key="1">
    <source>
        <dbReference type="ARBA" id="ARBA00004613"/>
    </source>
</evidence>
<dbReference type="PANTHER" id="PTHR10009">
    <property type="entry name" value="PROTEIN YELLOW-RELATED"/>
    <property type="match status" value="1"/>
</dbReference>
<dbReference type="Gene3D" id="2.120.10.30">
    <property type="entry name" value="TolB, C-terminal domain"/>
    <property type="match status" value="1"/>
</dbReference>
<keyword evidence="4" id="KW-0732">Signal</keyword>
<sequence>MLSAIALVLVVPALAQYYQANATCPTNFQVCDGECAPFQPASNLSIPFPPEQPSDYSVIGPALQAVHSSSSPPTGLAIDPNLVLYLTYPRNTGPTPNNVVICPTYGTEEPWPNAAFQNCTEGQNASTCFINVQNVVLDTLNQLWIVDSGIPAGETSAIQYGAKIMSFDYQTRALKRTYVIPEALYYDKMNSNDVRINNTLGTGGWAFITDESASGSLLAIDLDTGNVLRRLYNTTVAKADEKYVGIYNGNPIYAWNGTKKSYFTTGADGIALASGNVYWGVLASRRWYYIPQELLIDASKSDAEVLAGVVFPSQCGTEQAGLTADSNGRVYIMASEQNAIIYADTQQSQVTQTVNGIPPGGSGLVAPDNYVIKTLVRSALIQHADSAAIWDGWMYFCTNQLELSPGRQYGNVDARKGPFLSYRVWVGAGPAV</sequence>
<evidence type="ECO:0000256" key="3">
    <source>
        <dbReference type="ARBA" id="ARBA00022525"/>
    </source>
</evidence>
<organism evidence="5 6">
    <name type="scientific">Lophiotrema nucula</name>
    <dbReference type="NCBI Taxonomy" id="690887"/>
    <lineage>
        <taxon>Eukaryota</taxon>
        <taxon>Fungi</taxon>
        <taxon>Dikarya</taxon>
        <taxon>Ascomycota</taxon>
        <taxon>Pezizomycotina</taxon>
        <taxon>Dothideomycetes</taxon>
        <taxon>Pleosporomycetidae</taxon>
        <taxon>Pleosporales</taxon>
        <taxon>Lophiotremataceae</taxon>
        <taxon>Lophiotrema</taxon>
    </lineage>
</organism>
<comment type="similarity">
    <text evidence="2">Belongs to the major royal jelly protein family.</text>
</comment>
<gene>
    <name evidence="5" type="ORF">BDV96DRAFT_588018</name>
</gene>
<name>A0A6A5YLJ7_9PLEO</name>
<dbReference type="PANTHER" id="PTHR10009:SF17">
    <property type="entry name" value="MAJOR ROYAL JELLY PROTEIN"/>
    <property type="match status" value="1"/>
</dbReference>
<accession>A0A6A5YLJ7</accession>
<dbReference type="SUPFAM" id="SSF101898">
    <property type="entry name" value="NHL repeat"/>
    <property type="match status" value="1"/>
</dbReference>
<dbReference type="InterPro" id="IPR017996">
    <property type="entry name" value="MRJP/yellow-related"/>
</dbReference>
<feature type="signal peptide" evidence="4">
    <location>
        <begin position="1"/>
        <end position="15"/>
    </location>
</feature>
<evidence type="ECO:0000256" key="4">
    <source>
        <dbReference type="SAM" id="SignalP"/>
    </source>
</evidence>
<keyword evidence="6" id="KW-1185">Reference proteome</keyword>
<dbReference type="EMBL" id="ML977350">
    <property type="protein sequence ID" value="KAF2107972.1"/>
    <property type="molecule type" value="Genomic_DNA"/>
</dbReference>
<dbReference type="InterPro" id="IPR011042">
    <property type="entry name" value="6-blade_b-propeller_TolB-like"/>
</dbReference>